<dbReference type="InterPro" id="IPR003953">
    <property type="entry name" value="FAD-dep_OxRdtase_2_FAD-bd"/>
</dbReference>
<evidence type="ECO:0000313" key="7">
    <source>
        <dbReference type="Proteomes" id="UP001352223"/>
    </source>
</evidence>
<evidence type="ECO:0000256" key="2">
    <source>
        <dbReference type="ARBA" id="ARBA00022630"/>
    </source>
</evidence>
<keyword evidence="4" id="KW-0560">Oxidoreductase</keyword>
<dbReference type="PANTHER" id="PTHR43400:SF10">
    <property type="entry name" value="3-OXOSTEROID 1-DEHYDROGENASE"/>
    <property type="match status" value="1"/>
</dbReference>
<dbReference type="InterPro" id="IPR050315">
    <property type="entry name" value="FAD-oxidoreductase_2"/>
</dbReference>
<organism evidence="6 7">
    <name type="scientific">Streptomyces kunmingensis</name>
    <dbReference type="NCBI Taxonomy" id="68225"/>
    <lineage>
        <taxon>Bacteria</taxon>
        <taxon>Bacillati</taxon>
        <taxon>Actinomycetota</taxon>
        <taxon>Actinomycetes</taxon>
        <taxon>Kitasatosporales</taxon>
        <taxon>Streptomycetaceae</taxon>
        <taxon>Streptomyces</taxon>
    </lineage>
</organism>
<dbReference type="SUPFAM" id="SSF51905">
    <property type="entry name" value="FAD/NAD(P)-binding domain"/>
    <property type="match status" value="1"/>
</dbReference>
<keyword evidence="7" id="KW-1185">Reference proteome</keyword>
<evidence type="ECO:0000256" key="1">
    <source>
        <dbReference type="ARBA" id="ARBA00001974"/>
    </source>
</evidence>
<evidence type="ECO:0000259" key="5">
    <source>
        <dbReference type="Pfam" id="PF00890"/>
    </source>
</evidence>
<evidence type="ECO:0000256" key="3">
    <source>
        <dbReference type="ARBA" id="ARBA00022827"/>
    </source>
</evidence>
<dbReference type="RefSeq" id="WP_324770848.1">
    <property type="nucleotide sequence ID" value="NZ_BAAATS010000028.1"/>
</dbReference>
<comment type="cofactor">
    <cofactor evidence="1">
        <name>FAD</name>
        <dbReference type="ChEBI" id="CHEBI:57692"/>
    </cofactor>
</comment>
<dbReference type="Gene3D" id="3.50.50.60">
    <property type="entry name" value="FAD/NAD(P)-binding domain"/>
    <property type="match status" value="2"/>
</dbReference>
<name>A0ABU6CEL9_9ACTN</name>
<dbReference type="Proteomes" id="UP001352223">
    <property type="component" value="Unassembled WGS sequence"/>
</dbReference>
<sequence length="573" mass="61593">MTDHWHHETDLLVLGSGAGGLGAAVVGAQEGLRVLVLEKTEWLGGTTAYSAGTAWIPGHRHQPDPAADTEAARQYLDALIQDRAPRALREKYLAHGPKVLDYLEKQLGVGFRHSRTVVDYHPEIPGYGVGRALEPHTFDGRRLGRTHFARIRRPVLEFALFRGTLMVRRAEADELLGIFRGSARGIGVALRLGLRWAGDRAAGRPRGTRLTMGNALVAHLYHQLLRRRGEVWFTARTTELITDHTGRVVGAAVSHRGRAVRVTARRGVVLATGGFPADAALRAAHLPTPTPQFTPAAESATGDSLALARAVGGASGAPHDDNALWFPSSIGRRRDGSTAVFPHIWDRGRPGIIAVDAAGRRFTDESVSYHRFVRAMYTGHIRTPSIPAWLVTDSHTLARYGLGMVRPHTLGPFLKRHISSGYLRTGRTLQDLAAITGIDARGLAATVADSNRAAYKGAEDPFGKGESPYGRQYGDPDHIPNVNLGPIEKGPFYAIEVVPTPLATSLGLRTNTDAQVLGDDDVPVPGLYACGNDAHSMAASEYPGPGCQIGSALVFGYLAARHAARSGGEKEPV</sequence>
<proteinExistence type="predicted"/>
<feature type="domain" description="FAD-dependent oxidoreductase 2 FAD-binding" evidence="5">
    <location>
        <begin position="10"/>
        <end position="547"/>
    </location>
</feature>
<dbReference type="PRINTS" id="PR00411">
    <property type="entry name" value="PNDRDTASEI"/>
</dbReference>
<dbReference type="InterPro" id="IPR027477">
    <property type="entry name" value="Succ_DH/fumarate_Rdtase_cat_sf"/>
</dbReference>
<reference evidence="6 7" key="1">
    <citation type="submission" date="2022-10" db="EMBL/GenBank/DDBJ databases">
        <authorList>
            <person name="Xie J."/>
            <person name="Shen N."/>
        </authorList>
    </citation>
    <scope>NUCLEOTIDE SEQUENCE [LARGE SCALE GENOMIC DNA]</scope>
    <source>
        <strain evidence="6 7">DSM 41681</strain>
    </source>
</reference>
<protein>
    <submittedName>
        <fullName evidence="6">FAD-binding protein</fullName>
    </submittedName>
</protein>
<accession>A0ABU6CEL9</accession>
<dbReference type="PANTHER" id="PTHR43400">
    <property type="entry name" value="FUMARATE REDUCTASE"/>
    <property type="match status" value="1"/>
</dbReference>
<keyword evidence="3" id="KW-0274">FAD</keyword>
<dbReference type="EMBL" id="JAOZYB010000223">
    <property type="protein sequence ID" value="MEB3963160.1"/>
    <property type="molecule type" value="Genomic_DNA"/>
</dbReference>
<dbReference type="SUPFAM" id="SSF56425">
    <property type="entry name" value="Succinate dehydrogenase/fumarate reductase flavoprotein, catalytic domain"/>
    <property type="match status" value="1"/>
</dbReference>
<dbReference type="InterPro" id="IPR036188">
    <property type="entry name" value="FAD/NAD-bd_sf"/>
</dbReference>
<keyword evidence="2" id="KW-0285">Flavoprotein</keyword>
<evidence type="ECO:0000313" key="6">
    <source>
        <dbReference type="EMBL" id="MEB3963160.1"/>
    </source>
</evidence>
<dbReference type="Pfam" id="PF00890">
    <property type="entry name" value="FAD_binding_2"/>
    <property type="match status" value="1"/>
</dbReference>
<comment type="caution">
    <text evidence="6">The sequence shown here is derived from an EMBL/GenBank/DDBJ whole genome shotgun (WGS) entry which is preliminary data.</text>
</comment>
<dbReference type="Gene3D" id="3.90.700.10">
    <property type="entry name" value="Succinate dehydrogenase/fumarate reductase flavoprotein, catalytic domain"/>
    <property type="match status" value="1"/>
</dbReference>
<evidence type="ECO:0000256" key="4">
    <source>
        <dbReference type="ARBA" id="ARBA00023002"/>
    </source>
</evidence>
<gene>
    <name evidence="6" type="ORF">OKJ48_23365</name>
</gene>